<dbReference type="Proteomes" id="UP000815325">
    <property type="component" value="Unassembled WGS sequence"/>
</dbReference>
<dbReference type="EMBL" id="MU069480">
    <property type="protein sequence ID" value="KAF5841661.1"/>
    <property type="molecule type" value="Genomic_DNA"/>
</dbReference>
<evidence type="ECO:0008006" key="4">
    <source>
        <dbReference type="Google" id="ProtNLM"/>
    </source>
</evidence>
<comment type="caution">
    <text evidence="2">The sequence shown here is derived from an EMBL/GenBank/DDBJ whole genome shotgun (WGS) entry which is preliminary data.</text>
</comment>
<proteinExistence type="predicted"/>
<protein>
    <recommendedName>
        <fullName evidence="4">Encoded protein</fullName>
    </recommendedName>
</protein>
<sequence length="171" mass="19176">MAKTSHWHWSNSSSMQEASGAGSQRKRDAHAPRCQKAVRQFLKDSRWRKKKYISNIQVTSRRCFNHLYFTPLSLSIRPIWQNLGSVPHKSRCKKEWKQVSGQQDCTTVAQILGSAFSDTLLSLACLQIMQRALKGAIQQGGGMPCAWCTCAGLLLAQQRGRSAHSSVRNTT</sequence>
<evidence type="ECO:0000313" key="2">
    <source>
        <dbReference type="EMBL" id="KAF5841661.1"/>
    </source>
</evidence>
<evidence type="ECO:0000313" key="3">
    <source>
        <dbReference type="Proteomes" id="UP000815325"/>
    </source>
</evidence>
<name>A0ABQ7H472_DUNSA</name>
<gene>
    <name evidence="2" type="ORF">DUNSADRAFT_11869</name>
</gene>
<feature type="compositionally biased region" description="Polar residues" evidence="1">
    <location>
        <begin position="7"/>
        <end position="17"/>
    </location>
</feature>
<organism evidence="2 3">
    <name type="scientific">Dunaliella salina</name>
    <name type="common">Green alga</name>
    <name type="synonym">Protococcus salinus</name>
    <dbReference type="NCBI Taxonomy" id="3046"/>
    <lineage>
        <taxon>Eukaryota</taxon>
        <taxon>Viridiplantae</taxon>
        <taxon>Chlorophyta</taxon>
        <taxon>core chlorophytes</taxon>
        <taxon>Chlorophyceae</taxon>
        <taxon>CS clade</taxon>
        <taxon>Chlamydomonadales</taxon>
        <taxon>Dunaliellaceae</taxon>
        <taxon>Dunaliella</taxon>
    </lineage>
</organism>
<evidence type="ECO:0000256" key="1">
    <source>
        <dbReference type="SAM" id="MobiDB-lite"/>
    </source>
</evidence>
<reference evidence="2" key="1">
    <citation type="submission" date="2017-08" db="EMBL/GenBank/DDBJ databases">
        <authorList>
            <person name="Polle J.E."/>
            <person name="Barry K."/>
            <person name="Cushman J."/>
            <person name="Schmutz J."/>
            <person name="Tran D."/>
            <person name="Hathwaick L.T."/>
            <person name="Yim W.C."/>
            <person name="Jenkins J."/>
            <person name="Mckie-Krisberg Z.M."/>
            <person name="Prochnik S."/>
            <person name="Lindquist E."/>
            <person name="Dockter R.B."/>
            <person name="Adam C."/>
            <person name="Molina H."/>
            <person name="Bunkerborg J."/>
            <person name="Jin E."/>
            <person name="Buchheim M."/>
            <person name="Magnuson J."/>
        </authorList>
    </citation>
    <scope>NUCLEOTIDE SEQUENCE</scope>
    <source>
        <strain evidence="2">CCAP 19/18</strain>
    </source>
</reference>
<keyword evidence="3" id="KW-1185">Reference proteome</keyword>
<accession>A0ABQ7H472</accession>
<feature type="region of interest" description="Disordered" evidence="1">
    <location>
        <begin position="1"/>
        <end position="33"/>
    </location>
</feature>